<evidence type="ECO:0000313" key="1">
    <source>
        <dbReference type="EMBL" id="GAI90642.1"/>
    </source>
</evidence>
<feature type="non-terminal residue" evidence="1">
    <location>
        <position position="265"/>
    </location>
</feature>
<comment type="caution">
    <text evidence="1">The sequence shown here is derived from an EMBL/GenBank/DDBJ whole genome shotgun (WGS) entry which is preliminary data.</text>
</comment>
<proteinExistence type="predicted"/>
<protein>
    <recommendedName>
        <fullName evidence="2">Solute-binding protein family 5 domain-containing protein</fullName>
    </recommendedName>
</protein>
<name>X1SC87_9ZZZZ</name>
<reference evidence="1" key="1">
    <citation type="journal article" date="2014" name="Front. Microbiol.">
        <title>High frequency of phylogenetically diverse reductive dehalogenase-homologous genes in deep subseafloor sedimentary metagenomes.</title>
        <authorList>
            <person name="Kawai M."/>
            <person name="Futagami T."/>
            <person name="Toyoda A."/>
            <person name="Takaki Y."/>
            <person name="Nishi S."/>
            <person name="Hori S."/>
            <person name="Arai W."/>
            <person name="Tsubouchi T."/>
            <person name="Morono Y."/>
            <person name="Uchiyama I."/>
            <person name="Ito T."/>
            <person name="Fujiyama A."/>
            <person name="Inagaki F."/>
            <person name="Takami H."/>
        </authorList>
    </citation>
    <scope>NUCLEOTIDE SEQUENCE</scope>
    <source>
        <strain evidence="1">Expedition CK06-06</strain>
    </source>
</reference>
<dbReference type="Gene3D" id="3.10.105.10">
    <property type="entry name" value="Dipeptide-binding Protein, Domain 3"/>
    <property type="match status" value="1"/>
</dbReference>
<dbReference type="SUPFAM" id="SSF53850">
    <property type="entry name" value="Periplasmic binding protein-like II"/>
    <property type="match status" value="1"/>
</dbReference>
<accession>X1SC87</accession>
<gene>
    <name evidence="1" type="ORF">S12H4_30540</name>
</gene>
<sequence length="265" mass="30836">MTKEGEWWTFDNEPITVKFLIRVDDPQGRLKEGEYIAQQIEKSGIKVERLLWDRVKCIETSYFSDPKDYLWHMYTESWGAAGTLAFWEDIVCETYAPWYGYMPGGAEPDKWNYENEELDKVTQKAYTGNFLTEEEYWELVLEGLRLGLEDACRIYVAFQNDYYVANKERFNKRMYYGLGDGLNRWSMVTADTKDKILRITEFSAKGGLFISAWNPVGIDGFSDMYSLIIEEPLYDQGMFKSPVSAIATPLRVVPQDVETQLHKDA</sequence>
<organism evidence="1">
    <name type="scientific">marine sediment metagenome</name>
    <dbReference type="NCBI Taxonomy" id="412755"/>
    <lineage>
        <taxon>unclassified sequences</taxon>
        <taxon>metagenomes</taxon>
        <taxon>ecological metagenomes</taxon>
    </lineage>
</organism>
<dbReference type="AlphaFoldDB" id="X1SC87"/>
<dbReference type="EMBL" id="BARW01017719">
    <property type="protein sequence ID" value="GAI90642.1"/>
    <property type="molecule type" value="Genomic_DNA"/>
</dbReference>
<evidence type="ECO:0008006" key="2">
    <source>
        <dbReference type="Google" id="ProtNLM"/>
    </source>
</evidence>